<feature type="transmembrane region" description="Helical" evidence="7">
    <location>
        <begin position="98"/>
        <end position="118"/>
    </location>
</feature>
<dbReference type="RefSeq" id="WP_154521460.1">
    <property type="nucleotide sequence ID" value="NZ_VULZ01000001.1"/>
</dbReference>
<feature type="transmembrane region" description="Helical" evidence="7">
    <location>
        <begin position="350"/>
        <end position="370"/>
    </location>
</feature>
<keyword evidence="6 7" id="KW-0472">Membrane</keyword>
<dbReference type="SUPFAM" id="SSF103473">
    <property type="entry name" value="MFS general substrate transporter"/>
    <property type="match status" value="1"/>
</dbReference>
<dbReference type="GO" id="GO:0012505">
    <property type="term" value="C:endomembrane system"/>
    <property type="evidence" value="ECO:0007669"/>
    <property type="project" value="UniProtKB-SubCell"/>
</dbReference>
<keyword evidence="9" id="KW-1185">Reference proteome</keyword>
<evidence type="ECO:0000313" key="9">
    <source>
        <dbReference type="Proteomes" id="UP000481852"/>
    </source>
</evidence>
<dbReference type="InterPro" id="IPR036259">
    <property type="entry name" value="MFS_trans_sf"/>
</dbReference>
<dbReference type="Proteomes" id="UP000481852">
    <property type="component" value="Unassembled WGS sequence"/>
</dbReference>
<feature type="transmembrane region" description="Helical" evidence="7">
    <location>
        <begin position="290"/>
        <end position="307"/>
    </location>
</feature>
<feature type="transmembrane region" description="Helical" evidence="7">
    <location>
        <begin position="259"/>
        <end position="278"/>
    </location>
</feature>
<evidence type="ECO:0000256" key="7">
    <source>
        <dbReference type="SAM" id="Phobius"/>
    </source>
</evidence>
<dbReference type="Gene3D" id="1.20.1250.20">
    <property type="entry name" value="MFS general substrate transporter like domains"/>
    <property type="match status" value="1"/>
</dbReference>
<comment type="similarity">
    <text evidence="2">Belongs to the major facilitator superfamily.</text>
</comment>
<evidence type="ECO:0000256" key="4">
    <source>
        <dbReference type="ARBA" id="ARBA00022692"/>
    </source>
</evidence>
<gene>
    <name evidence="8" type="ORF">FYJ35_00295</name>
</gene>
<feature type="transmembrane region" description="Helical" evidence="7">
    <location>
        <begin position="71"/>
        <end position="92"/>
    </location>
</feature>
<sequence>MALYNVTLYLAFVAAGFPAGIYSSIWTQISGGMTVPVSSIILLRAMIAAGGVLACILAARTRQKREKTFDLCLAGVSLETLGVIGLALSRMFWHLCLWSFVLGLGFGMSLTLLCIVVIRLDQRTVMLQFSGTGLGAFAGNWILSAAMSLSGSWRTGCELLGLVQILMAFLAFFIRRSLIKGQDMRRKLDERSRDIDIFRERERRRVHVDESGLRQAEKEYITRSAVSCMAAFLSGVLTLCMVLWPQSYRVIETGAAQEMTGYGVLMVSLGMAAGRVISGVLRPSGRASRLIWMGTVGVLLLLEQYLIHTGGLTDMGMLFFQLFEGIMIGPVFPKLLLLDDVRLDREAETALLSLLPAFALGAVIVVTPLTQALVGAGQTRWFPLWLLVLAACLGVCLFFCVKDGKD</sequence>
<evidence type="ECO:0000256" key="2">
    <source>
        <dbReference type="ARBA" id="ARBA00008335"/>
    </source>
</evidence>
<keyword evidence="4 7" id="KW-0812">Transmembrane</keyword>
<dbReference type="PANTHER" id="PTHR23514:SF3">
    <property type="entry name" value="BYPASS OF STOP CODON PROTEIN 6"/>
    <property type="match status" value="1"/>
</dbReference>
<evidence type="ECO:0000256" key="6">
    <source>
        <dbReference type="ARBA" id="ARBA00023136"/>
    </source>
</evidence>
<protein>
    <submittedName>
        <fullName evidence="8">YbfB/YjiJ family MFS transporter</fullName>
    </submittedName>
</protein>
<dbReference type="EMBL" id="VULZ01000001">
    <property type="protein sequence ID" value="MSS13504.1"/>
    <property type="molecule type" value="Genomic_DNA"/>
</dbReference>
<feature type="transmembrane region" description="Helical" evidence="7">
    <location>
        <begin position="37"/>
        <end position="59"/>
    </location>
</feature>
<proteinExistence type="inferred from homology"/>
<organism evidence="8 9">
    <name type="scientific">Porcincola intestinalis</name>
    <dbReference type="NCBI Taxonomy" id="2606632"/>
    <lineage>
        <taxon>Bacteria</taxon>
        <taxon>Bacillati</taxon>
        <taxon>Bacillota</taxon>
        <taxon>Clostridia</taxon>
        <taxon>Lachnospirales</taxon>
        <taxon>Lachnospiraceae</taxon>
        <taxon>Porcincola</taxon>
    </lineage>
</organism>
<evidence type="ECO:0000313" key="8">
    <source>
        <dbReference type="EMBL" id="MSS13504.1"/>
    </source>
</evidence>
<evidence type="ECO:0000256" key="5">
    <source>
        <dbReference type="ARBA" id="ARBA00022989"/>
    </source>
</evidence>
<reference evidence="8 9" key="1">
    <citation type="submission" date="2019-08" db="EMBL/GenBank/DDBJ databases">
        <title>In-depth cultivation of the pig gut microbiome towards novel bacterial diversity and tailored functional studies.</title>
        <authorList>
            <person name="Wylensek D."/>
            <person name="Hitch T.C.A."/>
            <person name="Clavel T."/>
        </authorList>
    </citation>
    <scope>NUCLEOTIDE SEQUENCE [LARGE SCALE GENOMIC DNA]</scope>
    <source>
        <strain evidence="8 9">Oil+RF-744-WCA-WT-11</strain>
    </source>
</reference>
<dbReference type="AlphaFoldDB" id="A0A6L5X3X2"/>
<feature type="transmembrane region" description="Helical" evidence="7">
    <location>
        <begin position="382"/>
        <end position="401"/>
    </location>
</feature>
<dbReference type="PANTHER" id="PTHR23514">
    <property type="entry name" value="BYPASS OF STOP CODON PROTEIN 6"/>
    <property type="match status" value="1"/>
</dbReference>
<evidence type="ECO:0000256" key="1">
    <source>
        <dbReference type="ARBA" id="ARBA00004127"/>
    </source>
</evidence>
<feature type="transmembrane region" description="Helical" evidence="7">
    <location>
        <begin position="319"/>
        <end position="338"/>
    </location>
</feature>
<dbReference type="GO" id="GO:0016020">
    <property type="term" value="C:membrane"/>
    <property type="evidence" value="ECO:0007669"/>
    <property type="project" value="TreeGrafter"/>
</dbReference>
<keyword evidence="5 7" id="KW-1133">Transmembrane helix</keyword>
<feature type="transmembrane region" description="Helical" evidence="7">
    <location>
        <begin position="7"/>
        <end position="25"/>
    </location>
</feature>
<feature type="transmembrane region" description="Helical" evidence="7">
    <location>
        <begin position="125"/>
        <end position="147"/>
    </location>
</feature>
<feature type="transmembrane region" description="Helical" evidence="7">
    <location>
        <begin position="159"/>
        <end position="178"/>
    </location>
</feature>
<keyword evidence="3" id="KW-0813">Transport</keyword>
<dbReference type="InterPro" id="IPR051788">
    <property type="entry name" value="MFS_Transporter"/>
</dbReference>
<accession>A0A6L5X3X2</accession>
<comment type="caution">
    <text evidence="8">The sequence shown here is derived from an EMBL/GenBank/DDBJ whole genome shotgun (WGS) entry which is preliminary data.</text>
</comment>
<comment type="subcellular location">
    <subcellularLocation>
        <location evidence="1">Endomembrane system</location>
        <topology evidence="1">Multi-pass membrane protein</topology>
    </subcellularLocation>
</comment>
<feature type="transmembrane region" description="Helical" evidence="7">
    <location>
        <begin position="224"/>
        <end position="244"/>
    </location>
</feature>
<name>A0A6L5X3X2_9FIRM</name>
<evidence type="ECO:0000256" key="3">
    <source>
        <dbReference type="ARBA" id="ARBA00022448"/>
    </source>
</evidence>